<feature type="compositionally biased region" description="Basic residues" evidence="2">
    <location>
        <begin position="409"/>
        <end position="418"/>
    </location>
</feature>
<keyword evidence="1" id="KW-0862">Zinc</keyword>
<organism evidence="4 5">
    <name type="scientific">Acer yangbiense</name>
    <dbReference type="NCBI Taxonomy" id="1000413"/>
    <lineage>
        <taxon>Eukaryota</taxon>
        <taxon>Viridiplantae</taxon>
        <taxon>Streptophyta</taxon>
        <taxon>Embryophyta</taxon>
        <taxon>Tracheophyta</taxon>
        <taxon>Spermatophyta</taxon>
        <taxon>Magnoliopsida</taxon>
        <taxon>eudicotyledons</taxon>
        <taxon>Gunneridae</taxon>
        <taxon>Pentapetalae</taxon>
        <taxon>rosids</taxon>
        <taxon>malvids</taxon>
        <taxon>Sapindales</taxon>
        <taxon>Sapindaceae</taxon>
        <taxon>Hippocastanoideae</taxon>
        <taxon>Acereae</taxon>
        <taxon>Acer</taxon>
    </lineage>
</organism>
<feature type="region of interest" description="Disordered" evidence="2">
    <location>
        <begin position="20"/>
        <end position="43"/>
    </location>
</feature>
<keyword evidence="1" id="KW-0863">Zinc-finger</keyword>
<protein>
    <recommendedName>
        <fullName evidence="3">CCHC-type domain-containing protein</fullName>
    </recommendedName>
</protein>
<name>A0A5C7IWH0_9ROSI</name>
<comment type="caution">
    <text evidence="4">The sequence shown here is derived from an EMBL/GenBank/DDBJ whole genome shotgun (WGS) entry which is preliminary data.</text>
</comment>
<feature type="compositionally biased region" description="Polar residues" evidence="2">
    <location>
        <begin position="27"/>
        <end position="43"/>
    </location>
</feature>
<dbReference type="AlphaFoldDB" id="A0A5C7IWH0"/>
<reference evidence="5" key="1">
    <citation type="journal article" date="2019" name="Gigascience">
        <title>De novo genome assembly of the endangered Acer yangbiense, a plant species with extremely small populations endemic to Yunnan Province, China.</title>
        <authorList>
            <person name="Yang J."/>
            <person name="Wariss H.M."/>
            <person name="Tao L."/>
            <person name="Zhang R."/>
            <person name="Yun Q."/>
            <person name="Hollingsworth P."/>
            <person name="Dao Z."/>
            <person name="Luo G."/>
            <person name="Guo H."/>
            <person name="Ma Y."/>
            <person name="Sun W."/>
        </authorList>
    </citation>
    <scope>NUCLEOTIDE SEQUENCE [LARGE SCALE GENOMIC DNA]</scope>
    <source>
        <strain evidence="5">cv. Malutang</strain>
    </source>
</reference>
<dbReference type="InterPro" id="IPR001878">
    <property type="entry name" value="Znf_CCHC"/>
</dbReference>
<sequence>MTSPRSLSFDLHHLPLPPMEARRRSTSKQSQLHSNKAIHSSTVAATPSKASEALPLPLYITNAVVYHLLWWWLVFSHLGYVLAMSAQDLSQLCENLSLVDEDEVVLEITEDATLDGVKDVDLCLVGKGSGNISHLDFNKAEFWIQIHEIPILCMNRRTAKWMAEQIGEVVEIPADSRECWGKLQEFCFACGRVGHGIMECLDVEARKLALEGATTKWKSNEGSKEGEGDGSISVKPGSLVSLKAVSGSEVASPTGIVVGTLALDGGLGTKEDEMCMDGPRNGPHIPTKTVGLQSKTISNAASPSPNGEQISPNPNLIEPTNIIPSPKTNTTNPSVPQHTKDHSNGTPPSSQPEPQNKVRKWKKNARENKHQLKPGIATSPFHRLLEISKSPVKHQKSKVSSPLALKKGSSQKKGKSPQKCRTLVSSLPNIKKSELSTSSGSELKVCKRKVSFQPLIDEVRETKTDRMENSCMEIVISAEPVDQACRD</sequence>
<dbReference type="GO" id="GO:0008270">
    <property type="term" value="F:zinc ion binding"/>
    <property type="evidence" value="ECO:0007669"/>
    <property type="project" value="UniProtKB-KW"/>
</dbReference>
<feature type="region of interest" description="Disordered" evidence="2">
    <location>
        <begin position="297"/>
        <end position="421"/>
    </location>
</feature>
<dbReference type="PROSITE" id="PS50158">
    <property type="entry name" value="ZF_CCHC"/>
    <property type="match status" value="1"/>
</dbReference>
<evidence type="ECO:0000256" key="1">
    <source>
        <dbReference type="PROSITE-ProRule" id="PRU00047"/>
    </source>
</evidence>
<evidence type="ECO:0000313" key="5">
    <source>
        <dbReference type="Proteomes" id="UP000323000"/>
    </source>
</evidence>
<feature type="compositionally biased region" description="Polar residues" evidence="2">
    <location>
        <begin position="297"/>
        <end position="314"/>
    </location>
</feature>
<gene>
    <name evidence="4" type="ORF">EZV62_001803</name>
</gene>
<feature type="domain" description="CCHC-type" evidence="3">
    <location>
        <begin position="187"/>
        <end position="200"/>
    </location>
</feature>
<keyword evidence="1" id="KW-0479">Metal-binding</keyword>
<feature type="compositionally biased region" description="Polar residues" evidence="2">
    <location>
        <begin position="322"/>
        <end position="337"/>
    </location>
</feature>
<dbReference type="EMBL" id="VAHF01000001">
    <property type="protein sequence ID" value="TXG73224.1"/>
    <property type="molecule type" value="Genomic_DNA"/>
</dbReference>
<evidence type="ECO:0000256" key="2">
    <source>
        <dbReference type="SAM" id="MobiDB-lite"/>
    </source>
</evidence>
<accession>A0A5C7IWH0</accession>
<evidence type="ECO:0000313" key="4">
    <source>
        <dbReference type="EMBL" id="TXG73224.1"/>
    </source>
</evidence>
<dbReference type="Proteomes" id="UP000323000">
    <property type="component" value="Chromosome 1"/>
</dbReference>
<proteinExistence type="predicted"/>
<evidence type="ECO:0000259" key="3">
    <source>
        <dbReference type="PROSITE" id="PS50158"/>
    </source>
</evidence>
<dbReference type="GO" id="GO:0003676">
    <property type="term" value="F:nucleic acid binding"/>
    <property type="evidence" value="ECO:0007669"/>
    <property type="project" value="InterPro"/>
</dbReference>
<keyword evidence="5" id="KW-1185">Reference proteome</keyword>
<feature type="compositionally biased region" description="Polar residues" evidence="2">
    <location>
        <begin position="344"/>
        <end position="354"/>
    </location>
</feature>